<dbReference type="Proteomes" id="UP000245959">
    <property type="component" value="Unassembled WGS sequence"/>
</dbReference>
<gene>
    <name evidence="1" type="ORF">C8D82_103133</name>
</gene>
<dbReference type="AlphaFoldDB" id="A0A2U1B959"/>
<organism evidence="1 2">
    <name type="scientific">Victivallis vadensis</name>
    <dbReference type="NCBI Taxonomy" id="172901"/>
    <lineage>
        <taxon>Bacteria</taxon>
        <taxon>Pseudomonadati</taxon>
        <taxon>Lentisphaerota</taxon>
        <taxon>Lentisphaeria</taxon>
        <taxon>Victivallales</taxon>
        <taxon>Victivallaceae</taxon>
        <taxon>Victivallis</taxon>
    </lineage>
</organism>
<dbReference type="EMBL" id="QEKH01000003">
    <property type="protein sequence ID" value="PVY45219.1"/>
    <property type="molecule type" value="Genomic_DNA"/>
</dbReference>
<proteinExistence type="predicted"/>
<name>A0A2U1B959_9BACT</name>
<evidence type="ECO:0000313" key="1">
    <source>
        <dbReference type="EMBL" id="PVY45219.1"/>
    </source>
</evidence>
<keyword evidence="2" id="KW-1185">Reference proteome</keyword>
<reference evidence="1 2" key="1">
    <citation type="submission" date="2018-04" db="EMBL/GenBank/DDBJ databases">
        <title>Genomic Encyclopedia of Type Strains, Phase IV (KMG-IV): sequencing the most valuable type-strain genomes for metagenomic binning, comparative biology and taxonomic classification.</title>
        <authorList>
            <person name="Goeker M."/>
        </authorList>
    </citation>
    <scope>NUCLEOTIDE SEQUENCE [LARGE SCALE GENOMIC DNA]</scope>
    <source>
        <strain evidence="1 2">DSM 14823</strain>
    </source>
</reference>
<accession>A0A2U1B959</accession>
<evidence type="ECO:0000313" key="2">
    <source>
        <dbReference type="Proteomes" id="UP000245959"/>
    </source>
</evidence>
<protein>
    <submittedName>
        <fullName evidence="1">Uncharacterized protein</fullName>
    </submittedName>
</protein>
<comment type="caution">
    <text evidence="1">The sequence shown here is derived from an EMBL/GenBank/DDBJ whole genome shotgun (WGS) entry which is preliminary data.</text>
</comment>
<dbReference type="RefSeq" id="WP_116882790.1">
    <property type="nucleotide sequence ID" value="NZ_CABMMC010000020.1"/>
</dbReference>
<sequence length="314" mass="34936">MQGLNWQTFGFPQPGFLPARTPAEGLRKALEERRLPFAKEWDVETIAQTDYLPMLAASGDGQTWCREFDRELREVARRYFNHTLLDFSGLTDWADIMWTWDELLLEAAGGDEKAVSDPEKGDLSPEWNLTWAIQRMRAINLLLYAPVQYLCDYVSGSVHTGEPSSPAAAVAAALKDARPASDGSFPASYIHNIYGPDHGWREGSYCCNATVTKRIYADLPEGFTPDGNVYLFMKVAGAGGDDENFFGSGVSIGMNQFTADADGVFVEFRNDDFTAGITTPTKDHETYNGWEATQCSAFADYTSWFHFKEGDAMS</sequence>
<dbReference type="GeneID" id="78294115"/>